<proteinExistence type="predicted"/>
<name>A0A8J6C6R1_DIALT</name>
<dbReference type="AlphaFoldDB" id="A0A8J6C6R1"/>
<dbReference type="FunFam" id="3.10.110.10:FF:000090">
    <property type="entry name" value="Ubiquitin-conjugating enzyme E2-17 kDa"/>
    <property type="match status" value="1"/>
</dbReference>
<dbReference type="OrthoDB" id="9984419at2759"/>
<dbReference type="Proteomes" id="UP000751190">
    <property type="component" value="Unassembled WGS sequence"/>
</dbReference>
<dbReference type="PANTHER" id="PTHR24067">
    <property type="entry name" value="UBIQUITIN-CONJUGATING ENZYME E2"/>
    <property type="match status" value="1"/>
</dbReference>
<dbReference type="CDD" id="cd23790">
    <property type="entry name" value="UBCc_UBE2A_2B"/>
    <property type="match status" value="1"/>
</dbReference>
<dbReference type="Gene3D" id="3.10.110.10">
    <property type="entry name" value="Ubiquitin Conjugating Enzyme"/>
    <property type="match status" value="1"/>
</dbReference>
<dbReference type="InterPro" id="IPR016135">
    <property type="entry name" value="UBQ-conjugating_enzyme/RWD"/>
</dbReference>
<gene>
    <name evidence="2" type="ORF">KFE25_004065</name>
</gene>
<feature type="domain" description="UBC core" evidence="1">
    <location>
        <begin position="6"/>
        <end position="153"/>
    </location>
</feature>
<reference evidence="2" key="1">
    <citation type="submission" date="2021-05" db="EMBL/GenBank/DDBJ databases">
        <title>The genome of the haptophyte Pavlova lutheri (Diacronema luteri, Pavlovales) - a model for lipid biosynthesis in eukaryotic algae.</title>
        <authorList>
            <person name="Hulatt C.J."/>
            <person name="Posewitz M.C."/>
        </authorList>
    </citation>
    <scope>NUCLEOTIDE SEQUENCE</scope>
    <source>
        <strain evidence="2">NIVA-4/92</strain>
    </source>
</reference>
<accession>A0A8J6C6R1</accession>
<evidence type="ECO:0000259" key="1">
    <source>
        <dbReference type="PROSITE" id="PS50127"/>
    </source>
</evidence>
<dbReference type="SMART" id="SM00212">
    <property type="entry name" value="UBCc"/>
    <property type="match status" value="1"/>
</dbReference>
<dbReference type="SUPFAM" id="SSF54495">
    <property type="entry name" value="UBC-like"/>
    <property type="match status" value="1"/>
</dbReference>
<sequence>MSGTTMANLRLLSDLQAVKRTPPEGVSASPVSEENLYVWNATIFGPDDSPWEGGVYTMRITFGEQYPDKPPRVRFCCEMFHPNIYPDGTLCMDLIQDNWSPIYSVSSILTAIRSLLTDPNCASPAHPEAAHLFQTDQKQYNRRVRRIAEKSTEG</sequence>
<organism evidence="2 3">
    <name type="scientific">Diacronema lutheri</name>
    <name type="common">Unicellular marine alga</name>
    <name type="synonym">Monochrysis lutheri</name>
    <dbReference type="NCBI Taxonomy" id="2081491"/>
    <lineage>
        <taxon>Eukaryota</taxon>
        <taxon>Haptista</taxon>
        <taxon>Haptophyta</taxon>
        <taxon>Pavlovophyceae</taxon>
        <taxon>Pavlovales</taxon>
        <taxon>Pavlovaceae</taxon>
        <taxon>Diacronema</taxon>
    </lineage>
</organism>
<dbReference type="PROSITE" id="PS50127">
    <property type="entry name" value="UBC_2"/>
    <property type="match status" value="1"/>
</dbReference>
<comment type="caution">
    <text evidence="2">The sequence shown here is derived from an EMBL/GenBank/DDBJ whole genome shotgun (WGS) entry which is preliminary data.</text>
</comment>
<dbReference type="InterPro" id="IPR050113">
    <property type="entry name" value="Ub_conjugating_enzyme"/>
</dbReference>
<keyword evidence="3" id="KW-1185">Reference proteome</keyword>
<evidence type="ECO:0000313" key="3">
    <source>
        <dbReference type="Proteomes" id="UP000751190"/>
    </source>
</evidence>
<protein>
    <recommendedName>
        <fullName evidence="1">UBC core domain-containing protein</fullName>
    </recommendedName>
</protein>
<dbReference type="EMBL" id="JAGTXO010000015">
    <property type="protein sequence ID" value="KAG8463792.1"/>
    <property type="molecule type" value="Genomic_DNA"/>
</dbReference>
<dbReference type="InterPro" id="IPR000608">
    <property type="entry name" value="UBC"/>
</dbReference>
<dbReference type="Pfam" id="PF00179">
    <property type="entry name" value="UQ_con"/>
    <property type="match status" value="1"/>
</dbReference>
<dbReference type="OMA" id="YVWNATI"/>
<evidence type="ECO:0000313" key="2">
    <source>
        <dbReference type="EMBL" id="KAG8463792.1"/>
    </source>
</evidence>